<keyword evidence="8" id="KW-0832">Ubl conjugation</keyword>
<dbReference type="AlphaFoldDB" id="A0AAW1FUK6"/>
<dbReference type="GO" id="GO:0030048">
    <property type="term" value="P:actin filament-based movement"/>
    <property type="evidence" value="ECO:0007669"/>
    <property type="project" value="TreeGrafter"/>
</dbReference>
<dbReference type="Pfam" id="PF06017">
    <property type="entry name" value="Myosin_TH1"/>
    <property type="match status" value="1"/>
</dbReference>
<feature type="region of interest" description="Actin-binding" evidence="16">
    <location>
        <begin position="575"/>
        <end position="597"/>
    </location>
</feature>
<dbReference type="CDD" id="cd23767">
    <property type="entry name" value="IQCD"/>
    <property type="match status" value="1"/>
</dbReference>
<dbReference type="PANTHER" id="PTHR13140:SF802">
    <property type="entry name" value="UNCONVENTIONAL MYOSIN-IB ISOFORM X1"/>
    <property type="match status" value="1"/>
</dbReference>
<dbReference type="Gene3D" id="1.20.5.190">
    <property type="match status" value="2"/>
</dbReference>
<dbReference type="Gene3D" id="3.40.850.10">
    <property type="entry name" value="Kinesin motor domain"/>
    <property type="match status" value="1"/>
</dbReference>
<evidence type="ECO:0000313" key="20">
    <source>
        <dbReference type="Proteomes" id="UP001488805"/>
    </source>
</evidence>
<evidence type="ECO:0000256" key="2">
    <source>
        <dbReference type="ARBA" id="ARBA00008314"/>
    </source>
</evidence>
<sequence length="1108" mass="127934">MEVKTSLLDNMIGVGDMVLLEPLSEDSFIENLRNRFDHNEIYTYIGSVVISMNPYRSLPIFTPDKVEEYRNRNFYELSPHIYALADEAYRSLRDQDKDQCILITGESGAGKTEASKLVMSYVAAVCGKGQEVNKVKEQLLQSNPVLEAFGNAKTVRNDNSSRFGKYMDIEFDFKGDPLGGVISNYLLEKSRVVKQPRGERNFHVFYQLLSGASDDTLKKLKLDRDFSKYNYLSLDSAAVNGLDDAANFRTVRNAMQIVGFMEDEVQSVLELVAAVLKLGNIEFKPESRCNGSDESRIKDKNDLKEMCELLGIEQSVLERAFSYRTVEAKLEKVSTTLNVSQAYYARDALAKNLYSRLFSWLVTRINESIKAQTKARHKVMGVLDIYGFEIFEENSFEQFIINYCNEKLQQIFIELTLREEQEEYIREGIEWTNIEYFNNAIICDLIENHQNGILAMLDEECLRPGTVTDETFLDKLNTICAEHQHFESRLSKNSKFITDHSLPHNCFRIQHYAGKVLYRAEGFVDKNNDLLYRDLSQAMYKANHSLIKQLFPEGNPAKVNLKRPPTAGFQFKASVGTLMRNLQTKNPNYIRCIKPNDKKASHIFTDSLVCHQVRYLGLMENVRVRRAGYAFRQAYEPCLERYKMLCKQTWPHWRGPAREGVEVLMVDLQVPTEEFSYGRSKIFIRNPRTLFSLEERRRQCLQDLATLIQKIYRGWKCRCHFLLLKKSQIVVSAWYRRYAQQKKYQKIKSATTVVQSYTRGWQARKLLRELKYQKRCKEAVTTIAAFWHGTQARRELRRLKEEARRKHAVAVIWAYWQGLKVRREYRKFFRANAGKKIYDFTVQRIIQKYLLGMKSTIPSMSPIDKSWPARPYRFLDGVHTELRRIFHHWRCKKYRSQFTEETKAVYEEKLEASEIFKDKKALYPSSVSQPFKGDYLEISKNPKYQKLNSAVDEKVLLADVVNKINRANGKGTARIFLLTKNSVVLADQKTGQVKTSVPLPDLTSVSVSTQSDGFFALKLKEGSASAIKGDFLLSSEHLIEIITKLHRTGATAADSEQLNIDISDEFLVQFKHDKVCVKFIQGAPKNGNSVSCKRKNNRLLEVSVPTSA</sequence>
<dbReference type="InterPro" id="IPR036961">
    <property type="entry name" value="Kinesin_motor_dom_sf"/>
</dbReference>
<dbReference type="Pfam" id="PF00063">
    <property type="entry name" value="Myosin_head"/>
    <property type="match status" value="1"/>
</dbReference>
<dbReference type="Gene3D" id="1.20.58.530">
    <property type="match status" value="1"/>
</dbReference>
<dbReference type="GO" id="GO:0000146">
    <property type="term" value="F:microfilament motor activity"/>
    <property type="evidence" value="ECO:0007669"/>
    <property type="project" value="TreeGrafter"/>
</dbReference>
<protein>
    <recommendedName>
        <fullName evidence="14">Unconventional myosin-Ib</fullName>
    </recommendedName>
    <alternativeName>
        <fullName evidence="15">Myosin I alpha</fullName>
    </alternativeName>
</protein>
<evidence type="ECO:0000256" key="12">
    <source>
        <dbReference type="ARBA" id="ARBA00023203"/>
    </source>
</evidence>
<dbReference type="Pfam" id="PF00612">
    <property type="entry name" value="IQ"/>
    <property type="match status" value="2"/>
</dbReference>
<dbReference type="FunFam" id="1.20.120.720:FF:000004">
    <property type="entry name" value="unconventional myosin-Ib isoform X1"/>
    <property type="match status" value="1"/>
</dbReference>
<evidence type="ECO:0000256" key="15">
    <source>
        <dbReference type="ARBA" id="ARBA00083826"/>
    </source>
</evidence>
<evidence type="ECO:0000256" key="13">
    <source>
        <dbReference type="ARBA" id="ARBA00058091"/>
    </source>
</evidence>
<dbReference type="Gene3D" id="1.10.10.820">
    <property type="match status" value="1"/>
</dbReference>
<evidence type="ECO:0000256" key="1">
    <source>
        <dbReference type="ARBA" id="ARBA00004544"/>
    </source>
</evidence>
<dbReference type="GO" id="GO:0005902">
    <property type="term" value="C:microvillus"/>
    <property type="evidence" value="ECO:0007669"/>
    <property type="project" value="TreeGrafter"/>
</dbReference>
<accession>A0AAW1FUK6</accession>
<keyword evidence="11 16" id="KW-0505">Motor protein</keyword>
<comment type="function">
    <text evidence="13">Motor protein that may participate in process critical to neuronal development and function such as cell migration, neurite outgrowth and vesicular transport.</text>
</comment>
<dbReference type="InterPro" id="IPR000048">
    <property type="entry name" value="IQ_motif_EF-hand-BS"/>
</dbReference>
<proteinExistence type="inferred from homology"/>
<dbReference type="GO" id="GO:0005903">
    <property type="term" value="C:brush border"/>
    <property type="evidence" value="ECO:0007669"/>
    <property type="project" value="TreeGrafter"/>
</dbReference>
<name>A0AAW1FUK6_ZOAVI</name>
<feature type="binding site" evidence="16">
    <location>
        <begin position="105"/>
        <end position="112"/>
    </location>
    <ligand>
        <name>ATP</name>
        <dbReference type="ChEBI" id="CHEBI:30616"/>
    </ligand>
</feature>
<keyword evidence="3" id="KW-1017">Isopeptide bond</keyword>
<dbReference type="GO" id="GO:0005524">
    <property type="term" value="F:ATP binding"/>
    <property type="evidence" value="ECO:0007669"/>
    <property type="project" value="UniProtKB-UniRule"/>
</dbReference>
<evidence type="ECO:0000256" key="10">
    <source>
        <dbReference type="ARBA" id="ARBA00023123"/>
    </source>
</evidence>
<feature type="domain" description="Myosin motor" evidence="17">
    <location>
        <begin position="12"/>
        <end position="698"/>
    </location>
</feature>
<dbReference type="GO" id="GO:0005516">
    <property type="term" value="F:calmodulin binding"/>
    <property type="evidence" value="ECO:0007669"/>
    <property type="project" value="UniProtKB-KW"/>
</dbReference>
<evidence type="ECO:0000256" key="4">
    <source>
        <dbReference type="ARBA" id="ARBA00022553"/>
    </source>
</evidence>
<dbReference type="GO" id="GO:0051015">
    <property type="term" value="F:actin filament binding"/>
    <property type="evidence" value="ECO:0007669"/>
    <property type="project" value="TreeGrafter"/>
</dbReference>
<dbReference type="InterPro" id="IPR010926">
    <property type="entry name" value="Myosin_TH1"/>
</dbReference>
<keyword evidence="4" id="KW-0597">Phosphoprotein</keyword>
<evidence type="ECO:0000256" key="7">
    <source>
        <dbReference type="ARBA" id="ARBA00022840"/>
    </source>
</evidence>
<dbReference type="PROSITE" id="PS51456">
    <property type="entry name" value="MYOSIN_MOTOR"/>
    <property type="match status" value="1"/>
</dbReference>
<dbReference type="PRINTS" id="PR00193">
    <property type="entry name" value="MYOSINHEAVY"/>
</dbReference>
<dbReference type="FunFam" id="1.20.58.530:FF:000004">
    <property type="entry name" value="Unconventional myosin ID"/>
    <property type="match status" value="1"/>
</dbReference>
<dbReference type="EMBL" id="JBCEZU010000034">
    <property type="protein sequence ID" value="KAK9537384.1"/>
    <property type="molecule type" value="Genomic_DNA"/>
</dbReference>
<keyword evidence="7 16" id="KW-0067">ATP-binding</keyword>
<comment type="similarity">
    <text evidence="2 16">Belongs to the TRAFAC class myosin-kinesin ATPase superfamily. Myosin family.</text>
</comment>
<keyword evidence="5" id="KW-0677">Repeat</keyword>
<gene>
    <name evidence="19" type="ORF">VZT92_005008</name>
</gene>
<reference evidence="19 20" key="1">
    <citation type="journal article" date="2024" name="Genome Biol. Evol.">
        <title>Chromosome-level genome assembly of the viviparous eelpout Zoarces viviparus.</title>
        <authorList>
            <person name="Fuhrmann N."/>
            <person name="Brasseur M.V."/>
            <person name="Bakowski C.E."/>
            <person name="Podsiadlowski L."/>
            <person name="Prost S."/>
            <person name="Krehenwinkel H."/>
            <person name="Mayer C."/>
        </authorList>
    </citation>
    <scope>NUCLEOTIDE SEQUENCE [LARGE SCALE GENOMIC DNA]</scope>
    <source>
        <strain evidence="19">NO-MEL_2022_Ind0_liver</strain>
    </source>
</reference>
<dbReference type="InterPro" id="IPR001609">
    <property type="entry name" value="Myosin_head_motor_dom-like"/>
</dbReference>
<dbReference type="CDD" id="cd01378">
    <property type="entry name" value="MYSc_Myo1"/>
    <property type="match status" value="1"/>
</dbReference>
<organism evidence="19 20">
    <name type="scientific">Zoarces viviparus</name>
    <name type="common">Viviparous eelpout</name>
    <name type="synonym">Blennius viviparus</name>
    <dbReference type="NCBI Taxonomy" id="48416"/>
    <lineage>
        <taxon>Eukaryota</taxon>
        <taxon>Metazoa</taxon>
        <taxon>Chordata</taxon>
        <taxon>Craniata</taxon>
        <taxon>Vertebrata</taxon>
        <taxon>Euteleostomi</taxon>
        <taxon>Actinopterygii</taxon>
        <taxon>Neopterygii</taxon>
        <taxon>Teleostei</taxon>
        <taxon>Neoteleostei</taxon>
        <taxon>Acanthomorphata</taxon>
        <taxon>Eupercaria</taxon>
        <taxon>Perciformes</taxon>
        <taxon>Cottioidei</taxon>
        <taxon>Zoarcales</taxon>
        <taxon>Zoarcidae</taxon>
        <taxon>Zoarcinae</taxon>
        <taxon>Zoarces</taxon>
    </lineage>
</organism>
<dbReference type="FunFam" id="1.20.5.190:FF:000007">
    <property type="entry name" value="Myosin-ib isoform 2"/>
    <property type="match status" value="1"/>
</dbReference>
<evidence type="ECO:0000256" key="14">
    <source>
        <dbReference type="ARBA" id="ARBA00068082"/>
    </source>
</evidence>
<dbReference type="SUPFAM" id="SSF52540">
    <property type="entry name" value="P-loop containing nucleoside triphosphate hydrolases"/>
    <property type="match status" value="1"/>
</dbReference>
<dbReference type="GO" id="GO:0007015">
    <property type="term" value="P:actin filament organization"/>
    <property type="evidence" value="ECO:0007669"/>
    <property type="project" value="TreeGrafter"/>
</dbReference>
<dbReference type="GO" id="GO:0005938">
    <property type="term" value="C:cell cortex"/>
    <property type="evidence" value="ECO:0007669"/>
    <property type="project" value="UniProtKB-SubCell"/>
</dbReference>
<dbReference type="FunFam" id="1.20.5.4820:FF:000013">
    <property type="entry name" value="LOW QUALITY PROTEIN: unconventional myosin-Ib"/>
    <property type="match status" value="1"/>
</dbReference>
<evidence type="ECO:0000256" key="9">
    <source>
        <dbReference type="ARBA" id="ARBA00022860"/>
    </source>
</evidence>
<dbReference type="GO" id="GO:0006897">
    <property type="term" value="P:endocytosis"/>
    <property type="evidence" value="ECO:0007669"/>
    <property type="project" value="TreeGrafter"/>
</dbReference>
<evidence type="ECO:0000256" key="16">
    <source>
        <dbReference type="PROSITE-ProRule" id="PRU00782"/>
    </source>
</evidence>
<evidence type="ECO:0000256" key="3">
    <source>
        <dbReference type="ARBA" id="ARBA00022499"/>
    </source>
</evidence>
<dbReference type="PROSITE" id="PS51757">
    <property type="entry name" value="TH1"/>
    <property type="match status" value="1"/>
</dbReference>
<dbReference type="GO" id="GO:0005886">
    <property type="term" value="C:plasma membrane"/>
    <property type="evidence" value="ECO:0007669"/>
    <property type="project" value="TreeGrafter"/>
</dbReference>
<dbReference type="GO" id="GO:0016459">
    <property type="term" value="C:myosin complex"/>
    <property type="evidence" value="ECO:0007669"/>
    <property type="project" value="UniProtKB-KW"/>
</dbReference>
<dbReference type="FunFam" id="1.10.10.820:FF:000001">
    <property type="entry name" value="Myosin heavy chain"/>
    <property type="match status" value="1"/>
</dbReference>
<evidence type="ECO:0000259" key="18">
    <source>
        <dbReference type="PROSITE" id="PS51757"/>
    </source>
</evidence>
<evidence type="ECO:0000256" key="5">
    <source>
        <dbReference type="ARBA" id="ARBA00022737"/>
    </source>
</evidence>
<keyword evidence="12 16" id="KW-0009">Actin-binding</keyword>
<keyword evidence="20" id="KW-1185">Reference proteome</keyword>
<comment type="caution">
    <text evidence="19">The sequence shown here is derived from an EMBL/GenBank/DDBJ whole genome shotgun (WGS) entry which is preliminary data.</text>
</comment>
<keyword evidence="9" id="KW-0112">Calmodulin-binding</keyword>
<comment type="subcellular location">
    <subcellularLocation>
        <location evidence="1">Cytoplasm</location>
        <location evidence="1">Cell cortex</location>
    </subcellularLocation>
</comment>
<dbReference type="SMART" id="SM00015">
    <property type="entry name" value="IQ"/>
    <property type="match status" value="5"/>
</dbReference>
<dbReference type="InterPro" id="IPR027417">
    <property type="entry name" value="P-loop_NTPase"/>
</dbReference>
<evidence type="ECO:0000313" key="19">
    <source>
        <dbReference type="EMBL" id="KAK9537384.1"/>
    </source>
</evidence>
<dbReference type="InterPro" id="IPR036072">
    <property type="entry name" value="MYSc_Myo1"/>
</dbReference>
<evidence type="ECO:0000256" key="6">
    <source>
        <dbReference type="ARBA" id="ARBA00022741"/>
    </source>
</evidence>
<keyword evidence="6 16" id="KW-0547">Nucleotide-binding</keyword>
<evidence type="ECO:0000256" key="8">
    <source>
        <dbReference type="ARBA" id="ARBA00022843"/>
    </source>
</evidence>
<keyword evidence="10 16" id="KW-0518">Myosin</keyword>
<dbReference type="Proteomes" id="UP001488805">
    <property type="component" value="Unassembled WGS sequence"/>
</dbReference>
<dbReference type="SMART" id="SM00242">
    <property type="entry name" value="MYSc"/>
    <property type="match status" value="1"/>
</dbReference>
<dbReference type="PROSITE" id="PS50096">
    <property type="entry name" value="IQ"/>
    <property type="match status" value="3"/>
</dbReference>
<dbReference type="Gene3D" id="1.20.120.720">
    <property type="entry name" value="Myosin VI head, motor domain, U50 subdomain"/>
    <property type="match status" value="1"/>
</dbReference>
<dbReference type="PANTHER" id="PTHR13140">
    <property type="entry name" value="MYOSIN"/>
    <property type="match status" value="1"/>
</dbReference>
<evidence type="ECO:0000259" key="17">
    <source>
        <dbReference type="PROSITE" id="PS51456"/>
    </source>
</evidence>
<feature type="domain" description="TH1" evidence="18">
    <location>
        <begin position="920"/>
        <end position="1106"/>
    </location>
</feature>
<dbReference type="Gene3D" id="6.20.240.20">
    <property type="match status" value="1"/>
</dbReference>
<evidence type="ECO:0000256" key="11">
    <source>
        <dbReference type="ARBA" id="ARBA00023175"/>
    </source>
</evidence>